<dbReference type="EMBL" id="LAYJ01000063">
    <property type="protein sequence ID" value="KKI51824.1"/>
    <property type="molecule type" value="Genomic_DNA"/>
</dbReference>
<comment type="caution">
    <text evidence="1">The sequence shown here is derived from an EMBL/GenBank/DDBJ whole genome shotgun (WGS) entry which is preliminary data.</text>
</comment>
<proteinExistence type="predicted"/>
<sequence length="324" mass="36809">MEAFIKDRRTFITESHNLVLDYEIKRSIYDTVSSVTIKTPSTLPKEGDIIYLEAGFIGTISTVSVDHGKTELGVNQIGALFSRNMFYTDASFTYLEDRIAELITDNFIQCSDTFYAMPYLNVRAVTHTASQMRPDLENNIYAVKSYAAKARRVHNIFLEWDISRTNLSVDVVRRVKAVKNVDFSNPDYILTAQDFSVKTVSKITTYCEENGQYKQWVLLKDGSIVNTEPATNRVAGEWATLVVPKAEDISDTVKDEFVKNEYSHKIEFQASKEKGFELYDQLLIGLDNKVFSSYVSGVTERKGSNMVDVQCGELQMEFPYLDLA</sequence>
<accession>A0A0M2NGZ4</accession>
<name>A0A0M2NGZ4_9FIRM</name>
<dbReference type="RefSeq" id="WP_046442652.1">
    <property type="nucleotide sequence ID" value="NZ_LAYJ01000063.1"/>
</dbReference>
<keyword evidence="2" id="KW-1185">Reference proteome</keyword>
<dbReference type="STRING" id="270498.CHK_0709"/>
<protein>
    <submittedName>
        <fullName evidence="1">Uncharacterized protein</fullName>
    </submittedName>
</protein>
<organism evidence="1 2">
    <name type="scientific">Christensenella hongkongensis</name>
    <dbReference type="NCBI Taxonomy" id="270498"/>
    <lineage>
        <taxon>Bacteria</taxon>
        <taxon>Bacillati</taxon>
        <taxon>Bacillota</taxon>
        <taxon>Clostridia</taxon>
        <taxon>Christensenellales</taxon>
        <taxon>Christensenellaceae</taxon>
        <taxon>Christensenella</taxon>
    </lineage>
</organism>
<dbReference type="AlphaFoldDB" id="A0A0M2NGZ4"/>
<dbReference type="Proteomes" id="UP000034076">
    <property type="component" value="Unassembled WGS sequence"/>
</dbReference>
<gene>
    <name evidence="1" type="ORF">CHK_0709</name>
</gene>
<dbReference type="OrthoDB" id="10006943at2"/>
<evidence type="ECO:0000313" key="1">
    <source>
        <dbReference type="EMBL" id="KKI51824.1"/>
    </source>
</evidence>
<reference evidence="1 2" key="1">
    <citation type="submission" date="2015-04" db="EMBL/GenBank/DDBJ databases">
        <title>Draft genome sequence of bacteremic isolate Catabacter hongkongensis type strain HKU16T.</title>
        <authorList>
            <person name="Lau S.K."/>
            <person name="Teng J.L."/>
            <person name="Huang Y."/>
            <person name="Curreem S.O."/>
            <person name="Tsui S.K."/>
            <person name="Woo P.C."/>
        </authorList>
    </citation>
    <scope>NUCLEOTIDE SEQUENCE [LARGE SCALE GENOMIC DNA]</scope>
    <source>
        <strain evidence="1 2">HKU16</strain>
    </source>
</reference>
<evidence type="ECO:0000313" key="2">
    <source>
        <dbReference type="Proteomes" id="UP000034076"/>
    </source>
</evidence>